<keyword evidence="5 10" id="KW-0378">Hydrolase</keyword>
<dbReference type="PANTHER" id="PTHR47966">
    <property type="entry name" value="BETA-SITE APP-CLEAVING ENZYME, ISOFORM A-RELATED"/>
    <property type="match status" value="1"/>
</dbReference>
<organism evidence="14 15">
    <name type="scientific">Terfezia boudieri ATCC MYA-4762</name>
    <dbReference type="NCBI Taxonomy" id="1051890"/>
    <lineage>
        <taxon>Eukaryota</taxon>
        <taxon>Fungi</taxon>
        <taxon>Dikarya</taxon>
        <taxon>Ascomycota</taxon>
        <taxon>Pezizomycotina</taxon>
        <taxon>Pezizomycetes</taxon>
        <taxon>Pezizales</taxon>
        <taxon>Pezizaceae</taxon>
        <taxon>Terfezia</taxon>
    </lineage>
</organism>
<dbReference type="PROSITE" id="PS00141">
    <property type="entry name" value="ASP_PROTEASE"/>
    <property type="match status" value="1"/>
</dbReference>
<evidence type="ECO:0000256" key="3">
    <source>
        <dbReference type="ARBA" id="ARBA00022729"/>
    </source>
</evidence>
<keyword evidence="3 12" id="KW-0732">Signal</keyword>
<dbReference type="Proteomes" id="UP000267821">
    <property type="component" value="Unassembled WGS sequence"/>
</dbReference>
<dbReference type="OrthoDB" id="771136at2759"/>
<dbReference type="CDD" id="cd05474">
    <property type="entry name" value="SAP_like"/>
    <property type="match status" value="1"/>
</dbReference>
<dbReference type="InterPro" id="IPR001461">
    <property type="entry name" value="Aspartic_peptidase_A1"/>
</dbReference>
<evidence type="ECO:0000256" key="6">
    <source>
        <dbReference type="ARBA" id="ARBA00067536"/>
    </source>
</evidence>
<keyword evidence="15" id="KW-1185">Reference proteome</keyword>
<evidence type="ECO:0000256" key="2">
    <source>
        <dbReference type="ARBA" id="ARBA00022670"/>
    </source>
</evidence>
<feature type="disulfide bond" evidence="9">
    <location>
        <begin position="330"/>
        <end position="376"/>
    </location>
</feature>
<dbReference type="InterPro" id="IPR033121">
    <property type="entry name" value="PEPTIDASE_A1"/>
</dbReference>
<feature type="active site" evidence="8">
    <location>
        <position position="96"/>
    </location>
</feature>
<dbReference type="InterPro" id="IPR001969">
    <property type="entry name" value="Aspartic_peptidase_AS"/>
</dbReference>
<evidence type="ECO:0000256" key="7">
    <source>
        <dbReference type="ARBA" id="ARBA00068059"/>
    </source>
</evidence>
<feature type="transmembrane region" description="Helical" evidence="11">
    <location>
        <begin position="475"/>
        <end position="498"/>
    </location>
</feature>
<dbReference type="GO" id="GO:0006508">
    <property type="term" value="P:proteolysis"/>
    <property type="evidence" value="ECO:0007669"/>
    <property type="project" value="UniProtKB-KW"/>
</dbReference>
<dbReference type="Pfam" id="PF00026">
    <property type="entry name" value="Asp"/>
    <property type="match status" value="1"/>
</dbReference>
<accession>A0A3N4LFM8</accession>
<dbReference type="STRING" id="1051890.A0A3N4LFM8"/>
<proteinExistence type="inferred from homology"/>
<evidence type="ECO:0000256" key="8">
    <source>
        <dbReference type="PIRSR" id="PIRSR601461-1"/>
    </source>
</evidence>
<reference evidence="14 15" key="1">
    <citation type="journal article" date="2018" name="Nat. Ecol. Evol.">
        <title>Pezizomycetes genomes reveal the molecular basis of ectomycorrhizal truffle lifestyle.</title>
        <authorList>
            <person name="Murat C."/>
            <person name="Payen T."/>
            <person name="Noel B."/>
            <person name="Kuo A."/>
            <person name="Morin E."/>
            <person name="Chen J."/>
            <person name="Kohler A."/>
            <person name="Krizsan K."/>
            <person name="Balestrini R."/>
            <person name="Da Silva C."/>
            <person name="Montanini B."/>
            <person name="Hainaut M."/>
            <person name="Levati E."/>
            <person name="Barry K.W."/>
            <person name="Belfiori B."/>
            <person name="Cichocki N."/>
            <person name="Clum A."/>
            <person name="Dockter R.B."/>
            <person name="Fauchery L."/>
            <person name="Guy J."/>
            <person name="Iotti M."/>
            <person name="Le Tacon F."/>
            <person name="Lindquist E.A."/>
            <person name="Lipzen A."/>
            <person name="Malagnac F."/>
            <person name="Mello A."/>
            <person name="Molinier V."/>
            <person name="Miyauchi S."/>
            <person name="Poulain J."/>
            <person name="Riccioni C."/>
            <person name="Rubini A."/>
            <person name="Sitrit Y."/>
            <person name="Splivallo R."/>
            <person name="Traeger S."/>
            <person name="Wang M."/>
            <person name="Zifcakova L."/>
            <person name="Wipf D."/>
            <person name="Zambonelli A."/>
            <person name="Paolocci F."/>
            <person name="Nowrousian M."/>
            <person name="Ottonello S."/>
            <person name="Baldrian P."/>
            <person name="Spatafora J.W."/>
            <person name="Henrissat B."/>
            <person name="Nagy L.G."/>
            <person name="Aury J.M."/>
            <person name="Wincker P."/>
            <person name="Grigoriev I.V."/>
            <person name="Bonfante P."/>
            <person name="Martin F.M."/>
        </authorList>
    </citation>
    <scope>NUCLEOTIDE SEQUENCE [LARGE SCALE GENOMIC DNA]</scope>
    <source>
        <strain evidence="14 15">ATCC MYA-4762</strain>
    </source>
</reference>
<feature type="signal peptide" evidence="12">
    <location>
        <begin position="1"/>
        <end position="24"/>
    </location>
</feature>
<dbReference type="GO" id="GO:0004190">
    <property type="term" value="F:aspartic-type endopeptidase activity"/>
    <property type="evidence" value="ECO:0007669"/>
    <property type="project" value="UniProtKB-KW"/>
</dbReference>
<dbReference type="FunFam" id="2.40.70.10:FF:000011">
    <property type="entry name" value="Aspartic protease"/>
    <property type="match status" value="1"/>
</dbReference>
<dbReference type="EMBL" id="ML121575">
    <property type="protein sequence ID" value="RPB20242.1"/>
    <property type="molecule type" value="Genomic_DNA"/>
</dbReference>
<feature type="chain" id="PRO_5017925485" description="Probable aspartic-type endopeptidase OPSB" evidence="12">
    <location>
        <begin position="25"/>
        <end position="499"/>
    </location>
</feature>
<dbReference type="Gene3D" id="2.40.70.10">
    <property type="entry name" value="Acid Proteases"/>
    <property type="match status" value="2"/>
</dbReference>
<evidence type="ECO:0000256" key="9">
    <source>
        <dbReference type="PIRSR" id="PIRSR601461-2"/>
    </source>
</evidence>
<dbReference type="InParanoid" id="A0A3N4LFM8"/>
<keyword evidence="2 10" id="KW-0645">Protease</keyword>
<keyword evidence="9" id="KW-1015">Disulfide bond</keyword>
<dbReference type="AlphaFoldDB" id="A0A3N4LFM8"/>
<feature type="active site" evidence="8">
    <location>
        <position position="297"/>
    </location>
</feature>
<feature type="domain" description="Peptidase A1" evidence="13">
    <location>
        <begin position="78"/>
        <end position="414"/>
    </location>
</feature>
<evidence type="ECO:0000256" key="4">
    <source>
        <dbReference type="ARBA" id="ARBA00022750"/>
    </source>
</evidence>
<keyword evidence="4 10" id="KW-0064">Aspartyl protease</keyword>
<evidence type="ECO:0000256" key="1">
    <source>
        <dbReference type="ARBA" id="ARBA00007447"/>
    </source>
</evidence>
<evidence type="ECO:0000313" key="14">
    <source>
        <dbReference type="EMBL" id="RPB20242.1"/>
    </source>
</evidence>
<evidence type="ECO:0000259" key="13">
    <source>
        <dbReference type="PROSITE" id="PS51767"/>
    </source>
</evidence>
<comment type="similarity">
    <text evidence="1 10">Belongs to the peptidase A1 family.</text>
</comment>
<dbReference type="InterPro" id="IPR033876">
    <property type="entry name" value="SAP-like"/>
</dbReference>
<keyword evidence="11" id="KW-1133">Transmembrane helix</keyword>
<dbReference type="PROSITE" id="PS51767">
    <property type="entry name" value="PEPTIDASE_A1"/>
    <property type="match status" value="1"/>
</dbReference>
<dbReference type="SUPFAM" id="SSF50630">
    <property type="entry name" value="Acid proteases"/>
    <property type="match status" value="1"/>
</dbReference>
<keyword evidence="11" id="KW-0812">Transmembrane</keyword>
<evidence type="ECO:0000256" key="10">
    <source>
        <dbReference type="RuleBase" id="RU000454"/>
    </source>
</evidence>
<dbReference type="FunCoup" id="A0A3N4LFM8">
    <property type="interactions" value="298"/>
</dbReference>
<dbReference type="InterPro" id="IPR021109">
    <property type="entry name" value="Peptidase_aspartic_dom_sf"/>
</dbReference>
<dbReference type="PANTHER" id="PTHR47966:SF65">
    <property type="entry name" value="ASPARTIC-TYPE ENDOPEPTIDASE"/>
    <property type="match status" value="1"/>
</dbReference>
<gene>
    <name evidence="14" type="ORF">L211DRAFT_531405</name>
</gene>
<evidence type="ECO:0000313" key="15">
    <source>
        <dbReference type="Proteomes" id="UP000267821"/>
    </source>
</evidence>
<sequence>MKVPVPVVYSVLFVASILARSVQAEPQLVVPDGPPKVVSFPFTKVNKNPYNIPYRNRRFRKRADKTILQILDNADYLYYANITIGTPPQNLRLHIDTGSSDLWVESTESTFCQDSSNPCERTGTYDRSSSSSYEYVSSDFRITYADKEFSHGDYAKETFGVGDAKVTGLQFGIGLETTSSEGIMGIGYDTNEVQVDWLGKDPYPNLIDLMVEQGHIQSRAYSLWLNDLDADTGEVLFGGIDTAKYKGKLHTIPIDTRKGKSSPSEFMVTLTGIGLTNNISQTMSLTSSKFGIPVLLDSGTTYTYIPTSLYQNLAAELGVQYVSRTSVVACSLRDYNGTVDFDFSGFKINVPFSELVVDAFDIYGYPITFDNGEQLCFFGVFPESSSDGSYVLGDTFLRSAYVVYDLDNAEISLANVHFNVSESDIMEIGSGKKAVPDATGVENPVTLEFTGTTLPHDTPAITQTRNVQATENPSIAAALLTPTVGGVIGAWLMMWSFLA</sequence>
<keyword evidence="11" id="KW-0472">Membrane</keyword>
<evidence type="ECO:0000256" key="12">
    <source>
        <dbReference type="SAM" id="SignalP"/>
    </source>
</evidence>
<evidence type="ECO:0000256" key="5">
    <source>
        <dbReference type="ARBA" id="ARBA00022801"/>
    </source>
</evidence>
<protein>
    <recommendedName>
        <fullName evidence="7">Probable aspartic-type endopeptidase OPSB</fullName>
    </recommendedName>
    <alternativeName>
        <fullName evidence="6">Probable aspartic-type endopeptidase opsB</fullName>
    </alternativeName>
</protein>
<dbReference type="PRINTS" id="PR00792">
    <property type="entry name" value="PEPSIN"/>
</dbReference>
<evidence type="ECO:0000256" key="11">
    <source>
        <dbReference type="SAM" id="Phobius"/>
    </source>
</evidence>
<name>A0A3N4LFM8_9PEZI</name>